<evidence type="ECO:0000313" key="2">
    <source>
        <dbReference type="EMBL" id="OBZ65474.1"/>
    </source>
</evidence>
<dbReference type="AlphaFoldDB" id="A0A1C7LRQ1"/>
<proteinExistence type="predicted"/>
<dbReference type="EMBL" id="LUGG01000044">
    <property type="protein sequence ID" value="OBZ65474.1"/>
    <property type="molecule type" value="Genomic_DNA"/>
</dbReference>
<keyword evidence="3" id="KW-1185">Reference proteome</keyword>
<gene>
    <name evidence="2" type="ORF">A0H81_14592</name>
</gene>
<name>A0A1C7LRQ1_GRIFR</name>
<dbReference type="Proteomes" id="UP000092993">
    <property type="component" value="Unassembled WGS sequence"/>
</dbReference>
<protein>
    <submittedName>
        <fullName evidence="2">Uncharacterized protein</fullName>
    </submittedName>
</protein>
<evidence type="ECO:0000256" key="1">
    <source>
        <dbReference type="SAM" id="MobiDB-lite"/>
    </source>
</evidence>
<comment type="caution">
    <text evidence="2">The sequence shown here is derived from an EMBL/GenBank/DDBJ whole genome shotgun (WGS) entry which is preliminary data.</text>
</comment>
<accession>A0A1C7LRQ1</accession>
<sequence>MNPSIHQGYPGPPHDARASSNGSLPTPPLSAGSPFSQRYVDASHTNANVRPGITPGNMVAQERKCEGRSSAIPVAAAAAAEPPAWQEF</sequence>
<evidence type="ECO:0000313" key="3">
    <source>
        <dbReference type="Proteomes" id="UP000092993"/>
    </source>
</evidence>
<feature type="region of interest" description="Disordered" evidence="1">
    <location>
        <begin position="1"/>
        <end position="55"/>
    </location>
</feature>
<reference evidence="2 3" key="1">
    <citation type="submission" date="2016-03" db="EMBL/GenBank/DDBJ databases">
        <title>Whole genome sequencing of Grifola frondosa 9006-11.</title>
        <authorList>
            <person name="Min B."/>
            <person name="Park H."/>
            <person name="Kim J.-G."/>
            <person name="Cho H."/>
            <person name="Oh Y.-L."/>
            <person name="Kong W.-S."/>
            <person name="Choi I.-G."/>
        </authorList>
    </citation>
    <scope>NUCLEOTIDE SEQUENCE [LARGE SCALE GENOMIC DNA]</scope>
    <source>
        <strain evidence="2 3">9006-11</strain>
    </source>
</reference>
<organism evidence="2 3">
    <name type="scientific">Grifola frondosa</name>
    <name type="common">Maitake</name>
    <name type="synonym">Polyporus frondosus</name>
    <dbReference type="NCBI Taxonomy" id="5627"/>
    <lineage>
        <taxon>Eukaryota</taxon>
        <taxon>Fungi</taxon>
        <taxon>Dikarya</taxon>
        <taxon>Basidiomycota</taxon>
        <taxon>Agaricomycotina</taxon>
        <taxon>Agaricomycetes</taxon>
        <taxon>Polyporales</taxon>
        <taxon>Grifolaceae</taxon>
        <taxon>Grifola</taxon>
    </lineage>
</organism>